<evidence type="ECO:0000313" key="2">
    <source>
        <dbReference type="EMBL" id="OKP11237.1"/>
    </source>
</evidence>
<protein>
    <recommendedName>
        <fullName evidence="4">F-box domain-containing protein</fullName>
    </recommendedName>
</protein>
<dbReference type="Proteomes" id="UP000186955">
    <property type="component" value="Unassembled WGS sequence"/>
</dbReference>
<comment type="caution">
    <text evidence="2">The sequence shown here is derived from an EMBL/GenBank/DDBJ whole genome shotgun (WGS) entry which is preliminary data.</text>
</comment>
<sequence length="158" mass="18500">MRAAQRVLAIPELLALILEFTAADNLPEGIERQNIVILYKCTSVNHLWFCETMRHLWSHLTWEKLKALKQMPIEHRQFYAGFIKVRHPSSKYQTQILDGLLFPHVLSVNIRLWDHLTLFYLPPIQAPTLLVLDLNVYKVKMTNGHVLYHGSVEKRFAE</sequence>
<keyword evidence="1" id="KW-0732">Signal</keyword>
<dbReference type="EMBL" id="MNBE01000293">
    <property type="protein sequence ID" value="OKP11237.1"/>
    <property type="molecule type" value="Genomic_DNA"/>
</dbReference>
<name>A0A1Q5UFI8_9EURO</name>
<evidence type="ECO:0008006" key="4">
    <source>
        <dbReference type="Google" id="ProtNLM"/>
    </source>
</evidence>
<reference evidence="2 3" key="1">
    <citation type="submission" date="2016-10" db="EMBL/GenBank/DDBJ databases">
        <title>Genome sequence of the ascomycete fungus Penicillium subrubescens.</title>
        <authorList>
            <person name="De Vries R.P."/>
            <person name="Peng M."/>
            <person name="Dilokpimol A."/>
            <person name="Hilden K."/>
            <person name="Makela M.R."/>
            <person name="Grigoriev I."/>
            <person name="Riley R."/>
            <person name="Granchi Z."/>
        </authorList>
    </citation>
    <scope>NUCLEOTIDE SEQUENCE [LARGE SCALE GENOMIC DNA]</scope>
    <source>
        <strain evidence="2 3">CBS 132785</strain>
    </source>
</reference>
<proteinExistence type="predicted"/>
<organism evidence="2 3">
    <name type="scientific">Penicillium subrubescens</name>
    <dbReference type="NCBI Taxonomy" id="1316194"/>
    <lineage>
        <taxon>Eukaryota</taxon>
        <taxon>Fungi</taxon>
        <taxon>Dikarya</taxon>
        <taxon>Ascomycota</taxon>
        <taxon>Pezizomycotina</taxon>
        <taxon>Eurotiomycetes</taxon>
        <taxon>Eurotiomycetidae</taxon>
        <taxon>Eurotiales</taxon>
        <taxon>Aspergillaceae</taxon>
        <taxon>Penicillium</taxon>
    </lineage>
</organism>
<accession>A0A1Q5UFI8</accession>
<keyword evidence="3" id="KW-1185">Reference proteome</keyword>
<feature type="chain" id="PRO_5012772977" description="F-box domain-containing protein" evidence="1">
    <location>
        <begin position="24"/>
        <end position="158"/>
    </location>
</feature>
<dbReference type="AlphaFoldDB" id="A0A1Q5UFI8"/>
<feature type="signal peptide" evidence="1">
    <location>
        <begin position="1"/>
        <end position="23"/>
    </location>
</feature>
<evidence type="ECO:0000313" key="3">
    <source>
        <dbReference type="Proteomes" id="UP000186955"/>
    </source>
</evidence>
<gene>
    <name evidence="2" type="ORF">PENSUB_3259</name>
</gene>
<evidence type="ECO:0000256" key="1">
    <source>
        <dbReference type="SAM" id="SignalP"/>
    </source>
</evidence>